<feature type="compositionally biased region" description="Low complexity" evidence="1">
    <location>
        <begin position="163"/>
        <end position="174"/>
    </location>
</feature>
<evidence type="ECO:0000313" key="3">
    <source>
        <dbReference type="RefSeq" id="XP_016929994.2"/>
    </source>
</evidence>
<dbReference type="PANTHER" id="PTHR23080:SF144">
    <property type="entry name" value="SPINDLE AND KINETOCHORE ASSOCIATED COMPLEX SUBUNIT 3"/>
    <property type="match status" value="1"/>
</dbReference>
<organism evidence="2 3">
    <name type="scientific">Drosophila suzukii</name>
    <name type="common">Spotted-wing drosophila fruit fly</name>
    <dbReference type="NCBI Taxonomy" id="28584"/>
    <lineage>
        <taxon>Eukaryota</taxon>
        <taxon>Metazoa</taxon>
        <taxon>Ecdysozoa</taxon>
        <taxon>Arthropoda</taxon>
        <taxon>Hexapoda</taxon>
        <taxon>Insecta</taxon>
        <taxon>Pterygota</taxon>
        <taxon>Neoptera</taxon>
        <taxon>Endopterygota</taxon>
        <taxon>Diptera</taxon>
        <taxon>Brachycera</taxon>
        <taxon>Muscomorpha</taxon>
        <taxon>Ephydroidea</taxon>
        <taxon>Drosophilidae</taxon>
        <taxon>Drosophila</taxon>
        <taxon>Sophophora</taxon>
    </lineage>
</organism>
<proteinExistence type="predicted"/>
<feature type="region of interest" description="Disordered" evidence="1">
    <location>
        <begin position="395"/>
        <end position="421"/>
    </location>
</feature>
<reference evidence="3" key="1">
    <citation type="submission" date="2025-08" db="UniProtKB">
        <authorList>
            <consortium name="RefSeq"/>
        </authorList>
    </citation>
    <scope>IDENTIFICATION</scope>
</reference>
<dbReference type="RefSeq" id="XP_016929994.2">
    <property type="nucleotide sequence ID" value="XM_017074505.4"/>
</dbReference>
<feature type="compositionally biased region" description="Basic and acidic residues" evidence="1">
    <location>
        <begin position="399"/>
        <end position="409"/>
    </location>
</feature>
<keyword evidence="2" id="KW-1185">Reference proteome</keyword>
<name>A0AB39Z844_DROSZ</name>
<dbReference type="GeneID" id="108009821"/>
<sequence length="521" mass="56962">MALTIAKFRNSNGVLVPAPPTVVLRPKSQDPQQTLKKPFPKLEPGNATVRITSGGIVLNKIPALIRPSMKRTAPLPTTGAAAAGATTTAPAGTVGYPALKTPKYVIQPSPSGSTGSQMQMLGRKDSQSLGMAISSLPPNTIIKATTRPAQTTPVAPVSALGTSSPSTSSSSRNSIQATPTVAADSRVSSAVRQAVFIKRELPQPQRSMRSLTLSLVEQAPLLHLGVAPENLLLLKRHICRSANATHLDCCITLRKLRQNEPFALLAEHFELSESDAEDSFKRTLIKLARYLRPLICWPDARHHNERFKHTPLDYRANLLHVRSLIECVETDVAMDLGLGSDSYKFIFCINTNGIISYVSSAFPGNYDDIQLFEASRFRDVIPKYLTLCAEPGKAVPRARRSEMEDPHESADEDDYQAAEEPKRSLSKFEAQRMCGQLANQQSLTVVEGVLTSKRAPAVQLPTFKAQEPACRAQMRDMIDGLREFRILGHSAIQQKSLLGYLDEIIIVAAALCNLKRQELQS</sequence>
<evidence type="ECO:0000313" key="2">
    <source>
        <dbReference type="Proteomes" id="UP001652628"/>
    </source>
</evidence>
<gene>
    <name evidence="3" type="primary">Camp</name>
</gene>
<dbReference type="PANTHER" id="PTHR23080">
    <property type="entry name" value="THAP DOMAIN PROTEIN"/>
    <property type="match status" value="1"/>
</dbReference>
<dbReference type="AlphaFoldDB" id="A0AB39Z844"/>
<feature type="region of interest" description="Disordered" evidence="1">
    <location>
        <begin position="149"/>
        <end position="181"/>
    </location>
</feature>
<dbReference type="Proteomes" id="UP001652628">
    <property type="component" value="Chromosome 2R"/>
</dbReference>
<protein>
    <submittedName>
        <fullName evidence="3">Uncharacterized protein Camp</fullName>
    </submittedName>
</protein>
<evidence type="ECO:0000256" key="1">
    <source>
        <dbReference type="SAM" id="MobiDB-lite"/>
    </source>
</evidence>
<accession>A0AB39Z844</accession>
<dbReference type="CTD" id="820"/>